<dbReference type="EMBL" id="JAFBDZ010000001">
    <property type="protein sequence ID" value="MBM7585033.1"/>
    <property type="molecule type" value="Genomic_DNA"/>
</dbReference>
<accession>A0ABS2NAZ7</accession>
<dbReference type="Proteomes" id="UP001646157">
    <property type="component" value="Unassembled WGS sequence"/>
</dbReference>
<name>A0ABS2NAZ7_9BACI</name>
<keyword evidence="2" id="KW-1185">Reference proteome</keyword>
<dbReference type="PIRSF" id="PIRSF012560">
    <property type="entry name" value="Pullulanase"/>
    <property type="match status" value="1"/>
</dbReference>
<comment type="caution">
    <text evidence="1">The sequence shown here is derived from an EMBL/GenBank/DDBJ whole genome shotgun (WGS) entry which is preliminary data.</text>
</comment>
<evidence type="ECO:0000313" key="1">
    <source>
        <dbReference type="EMBL" id="MBM7585033.1"/>
    </source>
</evidence>
<protein>
    <recommendedName>
        <fullName evidence="3">NERD domain-containing protein</fullName>
    </recommendedName>
</protein>
<gene>
    <name evidence="1" type="ORF">JOC86_001570</name>
</gene>
<sequence length="328" mass="38917">MAQLIKLQDYASRYGSDLYRYPSQFVRLKKQQWEKLKGQWENGEASSKESLNENNEIKAIKQPLVGKLKGLFMRDSMLEDQMNNPSNFYDNEAEEIDFTITMNSIPATINDLKMVFLDQLYPFQLKWASSTLTEKSYVDQSFIQDERLRYLLQRFPDNILVLYFPIFYIKKAPVEMELILISPTDVWCLAFLEEVDQTVYLGSQERFWIKKWGEKEGKVLNPMISLRRMENIISQIFLKQNIEIPLKKGIISRNGFIDFPLAPHDLQLLDKRRYDEWFGQMRSLSSPIKKVQLKAAQSLLEYCQTTSFKRFLWEDQQDIEFMNKKEID</sequence>
<evidence type="ECO:0008006" key="3">
    <source>
        <dbReference type="Google" id="ProtNLM"/>
    </source>
</evidence>
<dbReference type="RefSeq" id="WP_205169738.1">
    <property type="nucleotide sequence ID" value="NZ_JAFBDZ010000001.1"/>
</dbReference>
<evidence type="ECO:0000313" key="2">
    <source>
        <dbReference type="Proteomes" id="UP001646157"/>
    </source>
</evidence>
<dbReference type="InterPro" id="IPR012397">
    <property type="entry name" value="Pullulanase"/>
</dbReference>
<proteinExistence type="predicted"/>
<reference evidence="1 2" key="1">
    <citation type="submission" date="2021-01" db="EMBL/GenBank/DDBJ databases">
        <title>Genomic Encyclopedia of Type Strains, Phase IV (KMG-IV): sequencing the most valuable type-strain genomes for metagenomic binning, comparative biology and taxonomic classification.</title>
        <authorList>
            <person name="Goeker M."/>
        </authorList>
    </citation>
    <scope>NUCLEOTIDE SEQUENCE [LARGE SCALE GENOMIC DNA]</scope>
    <source>
        <strain evidence="1 2">DSM 24834</strain>
    </source>
</reference>
<organism evidence="1 2">
    <name type="scientific">Rossellomorea pakistanensis</name>
    <dbReference type="NCBI Taxonomy" id="992288"/>
    <lineage>
        <taxon>Bacteria</taxon>
        <taxon>Bacillati</taxon>
        <taxon>Bacillota</taxon>
        <taxon>Bacilli</taxon>
        <taxon>Bacillales</taxon>
        <taxon>Bacillaceae</taxon>
        <taxon>Rossellomorea</taxon>
    </lineage>
</organism>